<evidence type="ECO:0008006" key="4">
    <source>
        <dbReference type="Google" id="ProtNLM"/>
    </source>
</evidence>
<dbReference type="InterPro" id="IPR050600">
    <property type="entry name" value="SETD3_SETD6_MTase"/>
</dbReference>
<feature type="compositionally biased region" description="Pro residues" evidence="1">
    <location>
        <begin position="150"/>
        <end position="159"/>
    </location>
</feature>
<dbReference type="PANTHER" id="PTHR13271:SF140">
    <property type="entry name" value="SET DOMAIN-CONTAINING PROTEIN"/>
    <property type="match status" value="1"/>
</dbReference>
<dbReference type="CDD" id="cd10527">
    <property type="entry name" value="SET_LSMT"/>
    <property type="match status" value="1"/>
</dbReference>
<dbReference type="Gene3D" id="3.90.1410.10">
    <property type="entry name" value="set domain protein methyltransferase, domain 1"/>
    <property type="match status" value="1"/>
</dbReference>
<dbReference type="OrthoDB" id="341421at2759"/>
<dbReference type="Proteomes" id="UP000002009">
    <property type="component" value="Chromosome 15"/>
</dbReference>
<feature type="region of interest" description="Disordered" evidence="1">
    <location>
        <begin position="150"/>
        <end position="169"/>
    </location>
</feature>
<dbReference type="KEGG" id="mis:MICPUN_64395"/>
<gene>
    <name evidence="2" type="ORF">MICPUN_64395</name>
</gene>
<dbReference type="GeneID" id="8249266"/>
<dbReference type="GO" id="GO:0016279">
    <property type="term" value="F:protein-lysine N-methyltransferase activity"/>
    <property type="evidence" value="ECO:0007669"/>
    <property type="project" value="TreeGrafter"/>
</dbReference>
<organism evidence="2 3">
    <name type="scientific">Micromonas commoda (strain RCC299 / NOUM17 / CCMP2709)</name>
    <name type="common">Picoplanktonic green alga</name>
    <dbReference type="NCBI Taxonomy" id="296587"/>
    <lineage>
        <taxon>Eukaryota</taxon>
        <taxon>Viridiplantae</taxon>
        <taxon>Chlorophyta</taxon>
        <taxon>Mamiellophyceae</taxon>
        <taxon>Mamiellales</taxon>
        <taxon>Mamiellaceae</taxon>
        <taxon>Micromonas</taxon>
    </lineage>
</organism>
<dbReference type="InterPro" id="IPR046341">
    <property type="entry name" value="SET_dom_sf"/>
</dbReference>
<protein>
    <recommendedName>
        <fullName evidence="4">SET domain-containing protein</fullName>
    </recommendedName>
</protein>
<evidence type="ECO:0000313" key="3">
    <source>
        <dbReference type="Proteomes" id="UP000002009"/>
    </source>
</evidence>
<proteinExistence type="predicted"/>
<dbReference type="RefSeq" id="XP_002506507.1">
    <property type="nucleotide sequence ID" value="XM_002506461.1"/>
</dbReference>
<sequence>MTAVATTAHLPPMRTRTGTGRPMPIKPYRHFLVQKNMDRRLSGKNNIQPNPRGGALLSRAPPAMTKISPKRASAVVPRAAQHSYAEWCKERGVDAPNVSIHYLTSSLPDGAETERGCLVTAPIDAGRFRALQKAPRLFLRHVVVRAPRPVPAPTRPIPPTRKTRRSRASTRIARAGQVIARCPASIVFALPPSPPNPFPDFCPDDLWNDPPGVAPGRPAQELRMALALIRERRAGTASPWHAYVSQIPDEYDLLGMWTDAQLDELHAPKLVDDAKRQRGENSAAASAVCDALGLTPAEVHWGLNTVRSRSFLGKYPTSVSVMMPPYAAGTDAATTLAECDAREEQKASQLAAAEEDARRAAEAARHAASAECGLDPDDPAGVAVASCTPSDVSRRSAAQPAVFVVPFLDAFNHSPSSSDGSQTGDASGGATKLTFTDGAFQLVATRAMTPGTEATISYGAHANDELLLRFGFCVEGSEDEKIALPGCMDELEWLMPGSLREADMKAEGLHAAVKDAHLTHDGEASPDLLWALRVLLASDDEYEALGGVHGLRREFSGIEEVGSGAQLAAEASLALACERELTEMGGLAAYDEDLVNLHAVEGVYGEVVAECSLDSGDVERCGGDGEDGNDATFLRRLLSALSFRVNRKRILARAMERYTPGGVGFVDPEAALEV</sequence>
<dbReference type="PANTHER" id="PTHR13271">
    <property type="entry name" value="UNCHARACTERIZED PUTATIVE METHYLTRANSFERASE"/>
    <property type="match status" value="1"/>
</dbReference>
<dbReference type="SUPFAM" id="SSF82199">
    <property type="entry name" value="SET domain"/>
    <property type="match status" value="1"/>
</dbReference>
<dbReference type="InParanoid" id="C1EHY9"/>
<dbReference type="EMBL" id="CP001333">
    <property type="protein sequence ID" value="ACO67765.1"/>
    <property type="molecule type" value="Genomic_DNA"/>
</dbReference>
<reference evidence="2 3" key="1">
    <citation type="journal article" date="2009" name="Science">
        <title>Green evolution and dynamic adaptations revealed by genomes of the marine picoeukaryotes Micromonas.</title>
        <authorList>
            <person name="Worden A.Z."/>
            <person name="Lee J.H."/>
            <person name="Mock T."/>
            <person name="Rouze P."/>
            <person name="Simmons M.P."/>
            <person name="Aerts A.L."/>
            <person name="Allen A.E."/>
            <person name="Cuvelier M.L."/>
            <person name="Derelle E."/>
            <person name="Everett M.V."/>
            <person name="Foulon E."/>
            <person name="Grimwood J."/>
            <person name="Gundlach H."/>
            <person name="Henrissat B."/>
            <person name="Napoli C."/>
            <person name="McDonald S.M."/>
            <person name="Parker M.S."/>
            <person name="Rombauts S."/>
            <person name="Salamov A."/>
            <person name="Von Dassow P."/>
            <person name="Badger J.H."/>
            <person name="Coutinho P.M."/>
            <person name="Demir E."/>
            <person name="Dubchak I."/>
            <person name="Gentemann C."/>
            <person name="Eikrem W."/>
            <person name="Gready J.E."/>
            <person name="John U."/>
            <person name="Lanier W."/>
            <person name="Lindquist E.A."/>
            <person name="Lucas S."/>
            <person name="Mayer K.F."/>
            <person name="Moreau H."/>
            <person name="Not F."/>
            <person name="Otillar R."/>
            <person name="Panaud O."/>
            <person name="Pangilinan J."/>
            <person name="Paulsen I."/>
            <person name="Piegu B."/>
            <person name="Poliakov A."/>
            <person name="Robbens S."/>
            <person name="Schmutz J."/>
            <person name="Toulza E."/>
            <person name="Wyss T."/>
            <person name="Zelensky A."/>
            <person name="Zhou K."/>
            <person name="Armbrust E.V."/>
            <person name="Bhattacharya D."/>
            <person name="Goodenough U.W."/>
            <person name="Van de Peer Y."/>
            <person name="Grigoriev I.V."/>
        </authorList>
    </citation>
    <scope>NUCLEOTIDE SEQUENCE [LARGE SCALE GENOMIC DNA]</scope>
    <source>
        <strain evidence="3">RCC299 / NOUM17</strain>
    </source>
</reference>
<dbReference type="OMA" id="YGAHAND"/>
<evidence type="ECO:0000256" key="1">
    <source>
        <dbReference type="SAM" id="MobiDB-lite"/>
    </source>
</evidence>
<dbReference type="AlphaFoldDB" id="C1EHY9"/>
<accession>C1EHY9</accession>
<keyword evidence="3" id="KW-1185">Reference proteome</keyword>
<feature type="region of interest" description="Disordered" evidence="1">
    <location>
        <begin position="1"/>
        <end position="25"/>
    </location>
</feature>
<evidence type="ECO:0000313" key="2">
    <source>
        <dbReference type="EMBL" id="ACO67765.1"/>
    </source>
</evidence>
<name>C1EHY9_MICCC</name>